<dbReference type="EMBL" id="MU003496">
    <property type="protein sequence ID" value="KAF2475359.1"/>
    <property type="molecule type" value="Genomic_DNA"/>
</dbReference>
<evidence type="ECO:0000313" key="1">
    <source>
        <dbReference type="EMBL" id="KAF2475359.1"/>
    </source>
</evidence>
<name>A0ACB6R7Y1_9PLEO</name>
<evidence type="ECO:0000313" key="2">
    <source>
        <dbReference type="Proteomes" id="UP000799755"/>
    </source>
</evidence>
<reference evidence="1" key="1">
    <citation type="journal article" date="2020" name="Stud. Mycol.">
        <title>101 Dothideomycetes genomes: a test case for predicting lifestyles and emergence of pathogens.</title>
        <authorList>
            <person name="Haridas S."/>
            <person name="Albert R."/>
            <person name="Binder M."/>
            <person name="Bloem J."/>
            <person name="Labutti K."/>
            <person name="Salamov A."/>
            <person name="Andreopoulos B."/>
            <person name="Baker S."/>
            <person name="Barry K."/>
            <person name="Bills G."/>
            <person name="Bluhm B."/>
            <person name="Cannon C."/>
            <person name="Castanera R."/>
            <person name="Culley D."/>
            <person name="Daum C."/>
            <person name="Ezra D."/>
            <person name="Gonzalez J."/>
            <person name="Henrissat B."/>
            <person name="Kuo A."/>
            <person name="Liang C."/>
            <person name="Lipzen A."/>
            <person name="Lutzoni F."/>
            <person name="Magnuson J."/>
            <person name="Mondo S."/>
            <person name="Nolan M."/>
            <person name="Ohm R."/>
            <person name="Pangilinan J."/>
            <person name="Park H.-J."/>
            <person name="Ramirez L."/>
            <person name="Alfaro M."/>
            <person name="Sun H."/>
            <person name="Tritt A."/>
            <person name="Yoshinaga Y."/>
            <person name="Zwiers L.-H."/>
            <person name="Turgeon B."/>
            <person name="Goodwin S."/>
            <person name="Spatafora J."/>
            <person name="Crous P."/>
            <person name="Grigoriev I."/>
        </authorList>
    </citation>
    <scope>NUCLEOTIDE SEQUENCE</scope>
    <source>
        <strain evidence="1">ATCC 200398</strain>
    </source>
</reference>
<gene>
    <name evidence="1" type="ORF">BDR25DRAFT_301070</name>
</gene>
<sequence length="54" mass="6205">MPPVKSAFSPEEHFGHLSSAVFLILLGTYIITLPLSRNWSTIFPRLVCRWNPYT</sequence>
<organism evidence="1 2">
    <name type="scientific">Lindgomyces ingoldianus</name>
    <dbReference type="NCBI Taxonomy" id="673940"/>
    <lineage>
        <taxon>Eukaryota</taxon>
        <taxon>Fungi</taxon>
        <taxon>Dikarya</taxon>
        <taxon>Ascomycota</taxon>
        <taxon>Pezizomycotina</taxon>
        <taxon>Dothideomycetes</taxon>
        <taxon>Pleosporomycetidae</taxon>
        <taxon>Pleosporales</taxon>
        <taxon>Lindgomycetaceae</taxon>
        <taxon>Lindgomyces</taxon>
    </lineage>
</organism>
<comment type="caution">
    <text evidence="1">The sequence shown here is derived from an EMBL/GenBank/DDBJ whole genome shotgun (WGS) entry which is preliminary data.</text>
</comment>
<accession>A0ACB6R7Y1</accession>
<protein>
    <submittedName>
        <fullName evidence="1">Uncharacterized protein</fullName>
    </submittedName>
</protein>
<proteinExistence type="predicted"/>
<keyword evidence="2" id="KW-1185">Reference proteome</keyword>
<dbReference type="Proteomes" id="UP000799755">
    <property type="component" value="Unassembled WGS sequence"/>
</dbReference>